<dbReference type="EMBL" id="LAZR01000337">
    <property type="protein sequence ID" value="KKN73785.1"/>
    <property type="molecule type" value="Genomic_DNA"/>
</dbReference>
<name>A0A0F9SY13_9ZZZZ</name>
<organism evidence="1">
    <name type="scientific">marine sediment metagenome</name>
    <dbReference type="NCBI Taxonomy" id="412755"/>
    <lineage>
        <taxon>unclassified sequences</taxon>
        <taxon>metagenomes</taxon>
        <taxon>ecological metagenomes</taxon>
    </lineage>
</organism>
<gene>
    <name evidence="1" type="ORF">LCGC14_0397330</name>
</gene>
<dbReference type="AlphaFoldDB" id="A0A0F9SY13"/>
<protein>
    <submittedName>
        <fullName evidence="1">Uncharacterized protein</fullName>
    </submittedName>
</protein>
<accession>A0A0F9SY13</accession>
<proteinExistence type="predicted"/>
<sequence>MADFPALLDTGGPLTQRPAFQQELRDYLPVDAPVLRHINVFGEVSGQAGASMRSLRSTDGQEAAVTVSSATGRSDIWFGIGGTGAYHFNFDNLGNLLLMALNQLVVGYDQWGGALIVEAFDGTNEGGEIVLKGAAANTDWHADNFSSGFRLHHDGNTYVSVAAGGSTQVSQRTTDSGLPVLILEQLDIDDTFTNFIGTSAADGSRSISSDTTEDSTKFGAVRVEINGTTKWVRIYDNES</sequence>
<evidence type="ECO:0000313" key="1">
    <source>
        <dbReference type="EMBL" id="KKN73785.1"/>
    </source>
</evidence>
<comment type="caution">
    <text evidence="1">The sequence shown here is derived from an EMBL/GenBank/DDBJ whole genome shotgun (WGS) entry which is preliminary data.</text>
</comment>
<reference evidence="1" key="1">
    <citation type="journal article" date="2015" name="Nature">
        <title>Complex archaea that bridge the gap between prokaryotes and eukaryotes.</title>
        <authorList>
            <person name="Spang A."/>
            <person name="Saw J.H."/>
            <person name="Jorgensen S.L."/>
            <person name="Zaremba-Niedzwiedzka K."/>
            <person name="Martijn J."/>
            <person name="Lind A.E."/>
            <person name="van Eijk R."/>
            <person name="Schleper C."/>
            <person name="Guy L."/>
            <person name="Ettema T.J."/>
        </authorList>
    </citation>
    <scope>NUCLEOTIDE SEQUENCE</scope>
</reference>